<comment type="caution">
    <text evidence="1">The sequence shown here is derived from an EMBL/GenBank/DDBJ whole genome shotgun (WGS) entry which is preliminary data.</text>
</comment>
<dbReference type="OrthoDB" id="4510091at2759"/>
<reference evidence="1" key="2">
    <citation type="journal article" date="2023" name="IMA Fungus">
        <title>Comparative genomic study of the Penicillium genus elucidates a diverse pangenome and 15 lateral gene transfer events.</title>
        <authorList>
            <person name="Petersen C."/>
            <person name="Sorensen T."/>
            <person name="Nielsen M.R."/>
            <person name="Sondergaard T.E."/>
            <person name="Sorensen J.L."/>
            <person name="Fitzpatrick D.A."/>
            <person name="Frisvad J.C."/>
            <person name="Nielsen K.L."/>
        </authorList>
    </citation>
    <scope>NUCLEOTIDE SEQUENCE</scope>
    <source>
        <strain evidence="1">IBT 19713</strain>
    </source>
</reference>
<accession>A0A9W9PAW6</accession>
<gene>
    <name evidence="1" type="ORF">N7468_004181</name>
</gene>
<reference evidence="1" key="1">
    <citation type="submission" date="2022-11" db="EMBL/GenBank/DDBJ databases">
        <authorList>
            <person name="Petersen C."/>
        </authorList>
    </citation>
    <scope>NUCLEOTIDE SEQUENCE</scope>
    <source>
        <strain evidence="1">IBT 19713</strain>
    </source>
</reference>
<evidence type="ECO:0000313" key="2">
    <source>
        <dbReference type="Proteomes" id="UP001150941"/>
    </source>
</evidence>
<protein>
    <submittedName>
        <fullName evidence="1">Uncharacterized protein</fullName>
    </submittedName>
</protein>
<proteinExistence type="predicted"/>
<keyword evidence="2" id="KW-1185">Reference proteome</keyword>
<dbReference type="GeneID" id="83200781"/>
<sequence>MAPHVRVLNYEATELVDPYVRYLDYFEAYIYTPEEYRRDRNEFNWDSAAIEVSYKAAQRHFSAIARDQNEILTRRHDVAIFEGCVKQFLHLDTFKLSFHETQHEKYFWFANRVFIDWKDSFSLHLETMMKALRSAQVQGFSIQTIEVYGFYAGLGKNHTDLLALASECLMGISKIKLVDSFSLLHFLAGIHLESLQQIDLVNCGLIVSDLDKFIQRQKVSLKTVRLERVLVYGGAGPLSPHLRVLESALSQLSYSHRGLLSSREITMEILI</sequence>
<name>A0A9W9PAW6_9EURO</name>
<dbReference type="Proteomes" id="UP001150941">
    <property type="component" value="Unassembled WGS sequence"/>
</dbReference>
<organism evidence="1 2">
    <name type="scientific">Penicillium chermesinum</name>
    <dbReference type="NCBI Taxonomy" id="63820"/>
    <lineage>
        <taxon>Eukaryota</taxon>
        <taxon>Fungi</taxon>
        <taxon>Dikarya</taxon>
        <taxon>Ascomycota</taxon>
        <taxon>Pezizomycotina</taxon>
        <taxon>Eurotiomycetes</taxon>
        <taxon>Eurotiomycetidae</taxon>
        <taxon>Eurotiales</taxon>
        <taxon>Aspergillaceae</taxon>
        <taxon>Penicillium</taxon>
    </lineage>
</organism>
<dbReference type="RefSeq" id="XP_058332481.1">
    <property type="nucleotide sequence ID" value="XM_058473478.1"/>
</dbReference>
<dbReference type="AlphaFoldDB" id="A0A9W9PAW6"/>
<evidence type="ECO:0000313" key="1">
    <source>
        <dbReference type="EMBL" id="KAJ5239562.1"/>
    </source>
</evidence>
<dbReference type="EMBL" id="JAPQKS010000003">
    <property type="protein sequence ID" value="KAJ5239562.1"/>
    <property type="molecule type" value="Genomic_DNA"/>
</dbReference>